<dbReference type="AlphaFoldDB" id="A0A1C3NW63"/>
<keyword evidence="2" id="KW-1185">Reference proteome</keyword>
<dbReference type="SUPFAM" id="SSF55729">
    <property type="entry name" value="Acyl-CoA N-acyltransferases (Nat)"/>
    <property type="match status" value="1"/>
</dbReference>
<proteinExistence type="predicted"/>
<sequence length="61" mass="7176">MNHDVDRLVAIPHRDNPQSIRVAEKLGMTFERYETLHEADSAIYTITRADWEARTRTRTGY</sequence>
<evidence type="ECO:0000313" key="1">
    <source>
        <dbReference type="EMBL" id="SBW20472.1"/>
    </source>
</evidence>
<evidence type="ECO:0008006" key="3">
    <source>
        <dbReference type="Google" id="ProtNLM"/>
    </source>
</evidence>
<evidence type="ECO:0000313" key="2">
    <source>
        <dbReference type="Proteomes" id="UP000199013"/>
    </source>
</evidence>
<protein>
    <recommendedName>
        <fullName evidence="3">N-acetyltransferase domain-containing protein</fullName>
    </recommendedName>
</protein>
<gene>
    <name evidence="1" type="ORF">FDG2_1701</name>
</gene>
<dbReference type="InterPro" id="IPR016181">
    <property type="entry name" value="Acyl_CoA_acyltransferase"/>
</dbReference>
<name>A0A1C3NW63_9ACTN</name>
<organism evidence="1 2">
    <name type="scientific">Candidatus Protofrankia californiensis</name>
    <dbReference type="NCBI Taxonomy" id="1839754"/>
    <lineage>
        <taxon>Bacteria</taxon>
        <taxon>Bacillati</taxon>
        <taxon>Actinomycetota</taxon>
        <taxon>Actinomycetes</taxon>
        <taxon>Frankiales</taxon>
        <taxon>Frankiaceae</taxon>
        <taxon>Protofrankia</taxon>
    </lineage>
</organism>
<accession>A0A1C3NW63</accession>
<dbReference type="Proteomes" id="UP000199013">
    <property type="component" value="Unassembled WGS sequence"/>
</dbReference>
<dbReference type="Gene3D" id="3.40.630.30">
    <property type="match status" value="1"/>
</dbReference>
<dbReference type="EMBL" id="FLUV01000710">
    <property type="protein sequence ID" value="SBW20472.1"/>
    <property type="molecule type" value="Genomic_DNA"/>
</dbReference>
<reference evidence="2" key="1">
    <citation type="submission" date="2016-02" db="EMBL/GenBank/DDBJ databases">
        <authorList>
            <person name="Wibberg D."/>
        </authorList>
    </citation>
    <scope>NUCLEOTIDE SEQUENCE [LARGE SCALE GENOMIC DNA]</scope>
</reference>